<evidence type="ECO:0000313" key="5">
    <source>
        <dbReference type="EMBL" id="WED63511.1"/>
    </source>
</evidence>
<proteinExistence type="inferred from homology"/>
<organism evidence="5 6">
    <name type="scientific">Synoicihabitans lomoniglobus</name>
    <dbReference type="NCBI Taxonomy" id="2909285"/>
    <lineage>
        <taxon>Bacteria</taxon>
        <taxon>Pseudomonadati</taxon>
        <taxon>Verrucomicrobiota</taxon>
        <taxon>Opitutia</taxon>
        <taxon>Opitutales</taxon>
        <taxon>Opitutaceae</taxon>
        <taxon>Synoicihabitans</taxon>
    </lineage>
</organism>
<evidence type="ECO:0000313" key="6">
    <source>
        <dbReference type="Proteomes" id="UP001218638"/>
    </source>
</evidence>
<keyword evidence="6" id="KW-1185">Reference proteome</keyword>
<dbReference type="RefSeq" id="WP_330929109.1">
    <property type="nucleotide sequence ID" value="NZ_CP119075.1"/>
</dbReference>
<gene>
    <name evidence="5" type="ORF">PXH66_14330</name>
</gene>
<evidence type="ECO:0000256" key="1">
    <source>
        <dbReference type="ARBA" id="ARBA00001470"/>
    </source>
</evidence>
<name>A0AAE9ZSM0_9BACT</name>
<protein>
    <recommendedName>
        <fullName evidence="4">Cellobiose 2-epimerase</fullName>
        <shortName evidence="4">CE</shortName>
        <ecNumber evidence="4">5.1.3.11</ecNumber>
    </recommendedName>
</protein>
<dbReference type="HAMAP" id="MF_00929">
    <property type="entry name" value="Cellobiose_2_epim"/>
    <property type="match status" value="1"/>
</dbReference>
<accession>A0AAE9ZSM0</accession>
<dbReference type="Proteomes" id="UP001218638">
    <property type="component" value="Chromosome"/>
</dbReference>
<comment type="function">
    <text evidence="4">Catalyzes the reversible epimerization of cellobiose to 4-O-beta-D-glucopyranosyl-D-mannose (Glc-Man).</text>
</comment>
<dbReference type="AlphaFoldDB" id="A0AAE9ZSM0"/>
<comment type="catalytic activity">
    <reaction evidence="1 4">
        <text>D-cellobiose = beta-D-glucosyl-(1-&gt;4)-D-mannopyranose</text>
        <dbReference type="Rhea" id="RHEA:23384"/>
        <dbReference type="ChEBI" id="CHEBI:17057"/>
        <dbReference type="ChEBI" id="CHEBI:47931"/>
        <dbReference type="EC" id="5.1.3.11"/>
    </reaction>
</comment>
<dbReference type="Pfam" id="PF07221">
    <property type="entry name" value="GlcNAc_2-epim"/>
    <property type="match status" value="1"/>
</dbReference>
<dbReference type="Gene3D" id="1.50.10.10">
    <property type="match status" value="1"/>
</dbReference>
<comment type="similarity">
    <text evidence="4">Belongs to the cellobiose 2-epimerase family.</text>
</comment>
<dbReference type="PANTHER" id="PTHR15108">
    <property type="entry name" value="N-ACYLGLUCOSAMINE-2-EPIMERASE"/>
    <property type="match status" value="1"/>
</dbReference>
<keyword evidence="3 4" id="KW-0413">Isomerase</keyword>
<evidence type="ECO:0000256" key="2">
    <source>
        <dbReference type="ARBA" id="ARBA00008558"/>
    </source>
</evidence>
<dbReference type="InterPro" id="IPR028584">
    <property type="entry name" value="Cellobiose_2_epim"/>
</dbReference>
<dbReference type="InterPro" id="IPR008928">
    <property type="entry name" value="6-hairpin_glycosidase_sf"/>
</dbReference>
<dbReference type="EC" id="5.1.3.11" evidence="4"/>
<evidence type="ECO:0000256" key="3">
    <source>
        <dbReference type="ARBA" id="ARBA00023235"/>
    </source>
</evidence>
<comment type="similarity">
    <text evidence="2">Belongs to the N-acylglucosamine 2-epimerase family.</text>
</comment>
<dbReference type="InterPro" id="IPR010819">
    <property type="entry name" value="AGE/CE"/>
</dbReference>
<dbReference type="InterPro" id="IPR012341">
    <property type="entry name" value="6hp_glycosidase-like_sf"/>
</dbReference>
<dbReference type="SUPFAM" id="SSF48208">
    <property type="entry name" value="Six-hairpin glycosidases"/>
    <property type="match status" value="1"/>
</dbReference>
<dbReference type="GO" id="GO:0047736">
    <property type="term" value="F:cellobiose epimerase activity"/>
    <property type="evidence" value="ECO:0007669"/>
    <property type="project" value="UniProtKB-UniRule"/>
</dbReference>
<evidence type="ECO:0000256" key="4">
    <source>
        <dbReference type="HAMAP-Rule" id="MF_00929"/>
    </source>
</evidence>
<dbReference type="KEGG" id="slom:PXH66_14330"/>
<dbReference type="GO" id="GO:0005975">
    <property type="term" value="P:carbohydrate metabolic process"/>
    <property type="evidence" value="ECO:0007669"/>
    <property type="project" value="InterPro"/>
</dbReference>
<sequence length="403" mass="45280">MDPTTLSAYRQRIETDLRANILPFWMEHVADGERGTFHAELSHELVVDDSKPRGALLSARILWTYAAAFRVYGGADLRAMADFAYADLIGRFADEQHGGFYWSIHPDGSPERTRKQVYGQAFAIYALTEYHRATAGAEPLRRAQDVFERLEKHAKDPARGGYFEAFGANWSSIADMRLSDVDQNVPKSQNTLLHVMEAYTNLLRVWPNDRVRSALHALVVTMVDHVVHPEAFHLGLFFQADWTPTSQRISYGHDIEAAWLLWEAAQALDDEALRARLLPIVMKIAEVTLAEGVDADGAIFNEGGPTGVTDDSKEWWPQAEGVVGFINAAQLSGDDRYLAAAFRLWDFIEARLIDPQGGEWFRGVKRNGEIITTFEKVGFWKCPYHNGRAAMEAIARLNALGAW</sequence>
<reference evidence="5" key="1">
    <citation type="submission" date="2023-03" db="EMBL/GenBank/DDBJ databases">
        <title>Lomoglobus Profundus gen. nov., sp. nov., a novel member of the phylum Verrucomicrobia, isolated from deep-marine sediment of South China Sea.</title>
        <authorList>
            <person name="Ahmad T."/>
            <person name="Ishaq S.E."/>
            <person name="Wang F."/>
        </authorList>
    </citation>
    <scope>NUCLEOTIDE SEQUENCE</scope>
    <source>
        <strain evidence="5">LMO-M01</strain>
    </source>
</reference>
<dbReference type="EMBL" id="CP119075">
    <property type="protein sequence ID" value="WED63511.1"/>
    <property type="molecule type" value="Genomic_DNA"/>
</dbReference>